<comment type="caution">
    <text evidence="7">The sequence shown here is derived from an EMBL/GenBank/DDBJ whole genome shotgun (WGS) entry which is preliminary data.</text>
</comment>
<evidence type="ECO:0000256" key="3">
    <source>
        <dbReference type="ARBA" id="ARBA00022989"/>
    </source>
</evidence>
<comment type="subcellular location">
    <subcellularLocation>
        <location evidence="1">Membrane</location>
        <topology evidence="1">Multi-pass membrane protein</topology>
    </subcellularLocation>
</comment>
<dbReference type="Pfam" id="PF07681">
    <property type="entry name" value="DoxX"/>
    <property type="match status" value="1"/>
</dbReference>
<dbReference type="RefSeq" id="WP_386738256.1">
    <property type="nucleotide sequence ID" value="NZ_JBHSMG010000001.1"/>
</dbReference>
<evidence type="ECO:0000313" key="7">
    <source>
        <dbReference type="EMBL" id="MFC5500662.1"/>
    </source>
</evidence>
<feature type="region of interest" description="Disordered" evidence="5">
    <location>
        <begin position="149"/>
        <end position="170"/>
    </location>
</feature>
<organism evidence="7 8">
    <name type="scientific">Lysinimonas soli</name>
    <dbReference type="NCBI Taxonomy" id="1074233"/>
    <lineage>
        <taxon>Bacteria</taxon>
        <taxon>Bacillati</taxon>
        <taxon>Actinomycetota</taxon>
        <taxon>Actinomycetes</taxon>
        <taxon>Micrococcales</taxon>
        <taxon>Microbacteriaceae</taxon>
        <taxon>Lysinimonas</taxon>
    </lineage>
</organism>
<evidence type="ECO:0000313" key="8">
    <source>
        <dbReference type="Proteomes" id="UP001596039"/>
    </source>
</evidence>
<evidence type="ECO:0000256" key="6">
    <source>
        <dbReference type="SAM" id="Phobius"/>
    </source>
</evidence>
<dbReference type="EMBL" id="JBHSMG010000001">
    <property type="protein sequence ID" value="MFC5500662.1"/>
    <property type="molecule type" value="Genomic_DNA"/>
</dbReference>
<sequence length="170" mass="18227">MAAIVATLARVALGALWINEGVLKYHAGFGRADILLVVQSTAQNPRVPDFYRFFTANALGRVPDLFGFAVPLVETALGVALVLGILTLPVALVSVAELCNYWFADQLITQYPIMMALSVAVAAFAPAASRYSVTSLILRPLFGRRTSTSSIRSIRTSRGTPGDAANDRSR</sequence>
<dbReference type="Proteomes" id="UP001596039">
    <property type="component" value="Unassembled WGS sequence"/>
</dbReference>
<keyword evidence="2 6" id="KW-0812">Transmembrane</keyword>
<name>A0ABW0NMR2_9MICO</name>
<evidence type="ECO:0000256" key="4">
    <source>
        <dbReference type="ARBA" id="ARBA00023136"/>
    </source>
</evidence>
<accession>A0ABW0NMR2</accession>
<keyword evidence="4 6" id="KW-0472">Membrane</keyword>
<evidence type="ECO:0000256" key="1">
    <source>
        <dbReference type="ARBA" id="ARBA00004141"/>
    </source>
</evidence>
<evidence type="ECO:0000256" key="2">
    <source>
        <dbReference type="ARBA" id="ARBA00022692"/>
    </source>
</evidence>
<keyword evidence="8" id="KW-1185">Reference proteome</keyword>
<gene>
    <name evidence="7" type="ORF">ACFPJ4_00255</name>
</gene>
<keyword evidence="3 6" id="KW-1133">Transmembrane helix</keyword>
<reference evidence="8" key="1">
    <citation type="journal article" date="2019" name="Int. J. Syst. Evol. Microbiol.">
        <title>The Global Catalogue of Microorganisms (GCM) 10K type strain sequencing project: providing services to taxonomists for standard genome sequencing and annotation.</title>
        <authorList>
            <consortium name="The Broad Institute Genomics Platform"/>
            <consortium name="The Broad Institute Genome Sequencing Center for Infectious Disease"/>
            <person name="Wu L."/>
            <person name="Ma J."/>
        </authorList>
    </citation>
    <scope>NUCLEOTIDE SEQUENCE [LARGE SCALE GENOMIC DNA]</scope>
    <source>
        <strain evidence="8">CGMCC 4.6997</strain>
    </source>
</reference>
<protein>
    <submittedName>
        <fullName evidence="7">DoxX family membrane protein</fullName>
    </submittedName>
</protein>
<feature type="transmembrane region" description="Helical" evidence="6">
    <location>
        <begin position="111"/>
        <end position="129"/>
    </location>
</feature>
<proteinExistence type="predicted"/>
<dbReference type="InterPro" id="IPR032808">
    <property type="entry name" value="DoxX"/>
</dbReference>
<evidence type="ECO:0000256" key="5">
    <source>
        <dbReference type="SAM" id="MobiDB-lite"/>
    </source>
</evidence>
<feature type="compositionally biased region" description="Low complexity" evidence="5">
    <location>
        <begin position="149"/>
        <end position="160"/>
    </location>
</feature>
<feature type="transmembrane region" description="Helical" evidence="6">
    <location>
        <begin position="76"/>
        <end position="99"/>
    </location>
</feature>